<keyword evidence="2" id="KW-1185">Reference proteome</keyword>
<reference evidence="1 2" key="1">
    <citation type="submission" date="2024-04" db="EMBL/GenBank/DDBJ databases">
        <authorList>
            <person name="Fracassetti M."/>
        </authorList>
    </citation>
    <scope>NUCLEOTIDE SEQUENCE [LARGE SCALE GENOMIC DNA]</scope>
</reference>
<protein>
    <submittedName>
        <fullName evidence="1">Uncharacterized protein</fullName>
    </submittedName>
</protein>
<sequence length="130" mass="15254">MAMNSRSFAEMGILSLSNNDCRSTSSLGDYLSFSSKTTIVVEYEFMHLISFPLEVKTLIKSLGWENFFVLRSRESTSYCPHVVRKFYHNLELLVPRILILCRSSSDIEYAFGLINLQRSLIFRWRRPHYE</sequence>
<accession>A0AAV2FND3</accession>
<dbReference type="EMBL" id="OZ034820">
    <property type="protein sequence ID" value="CAL1399839.1"/>
    <property type="molecule type" value="Genomic_DNA"/>
</dbReference>
<gene>
    <name evidence="1" type="ORF">LTRI10_LOCUS40006</name>
</gene>
<evidence type="ECO:0000313" key="2">
    <source>
        <dbReference type="Proteomes" id="UP001497516"/>
    </source>
</evidence>
<organism evidence="1 2">
    <name type="scientific">Linum trigynum</name>
    <dbReference type="NCBI Taxonomy" id="586398"/>
    <lineage>
        <taxon>Eukaryota</taxon>
        <taxon>Viridiplantae</taxon>
        <taxon>Streptophyta</taxon>
        <taxon>Embryophyta</taxon>
        <taxon>Tracheophyta</taxon>
        <taxon>Spermatophyta</taxon>
        <taxon>Magnoliopsida</taxon>
        <taxon>eudicotyledons</taxon>
        <taxon>Gunneridae</taxon>
        <taxon>Pentapetalae</taxon>
        <taxon>rosids</taxon>
        <taxon>fabids</taxon>
        <taxon>Malpighiales</taxon>
        <taxon>Linaceae</taxon>
        <taxon>Linum</taxon>
    </lineage>
</organism>
<evidence type="ECO:0000313" key="1">
    <source>
        <dbReference type="EMBL" id="CAL1399839.1"/>
    </source>
</evidence>
<proteinExistence type="predicted"/>
<name>A0AAV2FND3_9ROSI</name>
<dbReference type="AlphaFoldDB" id="A0AAV2FND3"/>
<dbReference type="Proteomes" id="UP001497516">
    <property type="component" value="Chromosome 7"/>
</dbReference>